<comment type="caution">
    <text evidence="2">The sequence shown here is derived from an EMBL/GenBank/DDBJ whole genome shotgun (WGS) entry which is preliminary data.</text>
</comment>
<sequence>MSSLSSRCPSSFLHPSSLAWTVLWTTTTDLKSNTKGYCPPTVSRDNVIGLSRARRPHNAIFLNFDDQNVPMAPLEAAKVNWKRMFESRPIWSRNAVKANLDIHPDKLKLLLPIMAYYM</sequence>
<dbReference type="EMBL" id="JAGTTL010000011">
    <property type="protein sequence ID" value="KAK6315934.1"/>
    <property type="molecule type" value="Genomic_DNA"/>
</dbReference>
<organism evidence="2 3">
    <name type="scientific">Coregonus suidteri</name>
    <dbReference type="NCBI Taxonomy" id="861788"/>
    <lineage>
        <taxon>Eukaryota</taxon>
        <taxon>Metazoa</taxon>
        <taxon>Chordata</taxon>
        <taxon>Craniata</taxon>
        <taxon>Vertebrata</taxon>
        <taxon>Euteleostomi</taxon>
        <taxon>Actinopterygii</taxon>
        <taxon>Neopterygii</taxon>
        <taxon>Teleostei</taxon>
        <taxon>Protacanthopterygii</taxon>
        <taxon>Salmoniformes</taxon>
        <taxon>Salmonidae</taxon>
        <taxon>Coregoninae</taxon>
        <taxon>Coregonus</taxon>
    </lineage>
</organism>
<dbReference type="GO" id="GO:0001003">
    <property type="term" value="F:RNA polymerase III type 2 promoter sequence-specific DNA binding"/>
    <property type="evidence" value="ECO:0007669"/>
    <property type="project" value="TreeGrafter"/>
</dbReference>
<reference evidence="2 3" key="1">
    <citation type="submission" date="2021-04" db="EMBL/GenBank/DDBJ databases">
        <authorList>
            <person name="De Guttry C."/>
            <person name="Zahm M."/>
            <person name="Klopp C."/>
            <person name="Cabau C."/>
            <person name="Louis A."/>
            <person name="Berthelot C."/>
            <person name="Parey E."/>
            <person name="Roest Crollius H."/>
            <person name="Montfort J."/>
            <person name="Robinson-Rechavi M."/>
            <person name="Bucao C."/>
            <person name="Bouchez O."/>
            <person name="Gislard M."/>
            <person name="Lluch J."/>
            <person name="Milhes M."/>
            <person name="Lampietro C."/>
            <person name="Lopez Roques C."/>
            <person name="Donnadieu C."/>
            <person name="Braasch I."/>
            <person name="Desvignes T."/>
            <person name="Postlethwait J."/>
            <person name="Bobe J."/>
            <person name="Wedekind C."/>
            <person name="Guiguen Y."/>
        </authorList>
    </citation>
    <scope>NUCLEOTIDE SEQUENCE [LARGE SCALE GENOMIC DNA]</scope>
    <source>
        <strain evidence="2">Cs_M1</strain>
        <tissue evidence="2">Blood</tissue>
    </source>
</reference>
<accession>A0AAN8QU48</accession>
<keyword evidence="3" id="KW-1185">Reference proteome</keyword>
<protein>
    <recommendedName>
        <fullName evidence="1">Transcription factor IIIC subunit 5 HTH domain-containing protein</fullName>
    </recommendedName>
</protein>
<gene>
    <name evidence="2" type="ORF">J4Q44_G00134580</name>
</gene>
<dbReference type="GO" id="GO:0000127">
    <property type="term" value="C:transcription factor TFIIIC complex"/>
    <property type="evidence" value="ECO:0007669"/>
    <property type="project" value="InterPro"/>
</dbReference>
<dbReference type="PANTHER" id="PTHR13230:SF5">
    <property type="entry name" value="GENERAL TRANSCRIPTION FACTOR 3C POLYPEPTIDE 5"/>
    <property type="match status" value="1"/>
</dbReference>
<dbReference type="InterPro" id="IPR040454">
    <property type="entry name" value="TF_IIIC_Tfc1/Sfc1"/>
</dbReference>
<dbReference type="PANTHER" id="PTHR13230">
    <property type="entry name" value="GENERAL TRANSCRIPTION FACTOR IIIC, POLYPEPTIDE 5"/>
    <property type="match status" value="1"/>
</dbReference>
<dbReference type="InterPro" id="IPR019136">
    <property type="entry name" value="TF_IIIC_su-5_HTH"/>
</dbReference>
<feature type="domain" description="Transcription factor IIIC subunit 5 HTH" evidence="1">
    <location>
        <begin position="43"/>
        <end position="118"/>
    </location>
</feature>
<evidence type="ECO:0000259" key="1">
    <source>
        <dbReference type="Pfam" id="PF09734"/>
    </source>
</evidence>
<proteinExistence type="predicted"/>
<dbReference type="GO" id="GO:0001002">
    <property type="term" value="F:RNA polymerase III type 1 promoter sequence-specific DNA binding"/>
    <property type="evidence" value="ECO:0007669"/>
    <property type="project" value="TreeGrafter"/>
</dbReference>
<name>A0AAN8QU48_9TELE</name>
<evidence type="ECO:0000313" key="3">
    <source>
        <dbReference type="Proteomes" id="UP001356427"/>
    </source>
</evidence>
<dbReference type="AlphaFoldDB" id="A0AAN8QU48"/>
<dbReference type="Proteomes" id="UP001356427">
    <property type="component" value="Unassembled WGS sequence"/>
</dbReference>
<dbReference type="Pfam" id="PF09734">
    <property type="entry name" value="Tau95"/>
    <property type="match status" value="1"/>
</dbReference>
<evidence type="ECO:0000313" key="2">
    <source>
        <dbReference type="EMBL" id="KAK6315934.1"/>
    </source>
</evidence>
<dbReference type="GO" id="GO:0006384">
    <property type="term" value="P:transcription initiation at RNA polymerase III promoter"/>
    <property type="evidence" value="ECO:0007669"/>
    <property type="project" value="InterPro"/>
</dbReference>